<dbReference type="Gramene" id="Os02t0684150-00">
    <property type="protein sequence ID" value="Os02t0684150-00"/>
    <property type="gene ID" value="Os02g0684150"/>
</dbReference>
<name>A0A0P0VN81_ORYSJ</name>
<evidence type="ECO:0000259" key="3">
    <source>
        <dbReference type="Pfam" id="PF13087"/>
    </source>
</evidence>
<evidence type="ECO:0000313" key="5">
    <source>
        <dbReference type="EMBL" id="BAS80320.1"/>
    </source>
</evidence>
<protein>
    <submittedName>
        <fullName evidence="5">Os02g0684150 protein</fullName>
    </submittedName>
</protein>
<sequence length="833" mass="93072">MSYYYDSDDDDVVLVQQGAGTRSARAKDGRYSSWSQSELEKQMFSWSLKDVLNKDLLKKKVKKIPTIFSSLKEYMGSFTVPLIEETRADLCSALEGIKHAPAAEVTRIKLCSDEQLIYSFFANKADPKDIFQEVYAPKEADTLLLTDRKPRHISDLGRGEKPLVIASVLKAEDAEGNTVVRLSSKHVEQQFGLESSLFAVFLINMTTYNRIWSELDAVVASVRNTDIIRMIVNCNPKVGQECSYSSELPLHLPDRALGGLEDFKLNKSQKVAVLDCVSAMQQRSSSVRLIWGPPGTGKTKTISTLLWAMLVKNHRTLTCAPTNTAVVEVASRVLNLLEDPSAGSGKACFLSDVVLFGNEDRMNVDGNLTKIFLEKRARRLQKCLSPGSGWVHSLSSMIRILEQPLVQYDSYVEQIEREIEEDLAEKKRNKNKNKENDKKQTFCDYLPRSATTAENFSYMTQALHMLKFFGKLVEPKSEQSLKTLFKLSPDGSISSLFQNFVTYVQDSVSTELKDARAQCLQKLKHLSDHFELPNVFDKRSIEDFLVRNAKSILCTASSSSRLHYLPEASPFDLLVVDEAAQLKECESLIPLQLPGVRHAVLIGYEFQLPALVKSRVCEDAEFGRSLFERLSSLGHPKHLLDVQYRMHPGISKFPVSSFYENKISDGENVLHRDYERKPLAGPMYGSYSFINVDAGKESKGKHDKSLMNPIEVAAVTRIVQRLFKGTHCIMPLHSGMASLSSDSLVCAESVDTGRKLCVGVVSPYKGQVRAIQERLGKAYETHGGFTVKVRSVDGFQGAEEDIIIFSAVRSNTTGSVGFLSNVNRTNVALTRAK</sequence>
<reference evidence="5 6" key="3">
    <citation type="journal article" date="2013" name="Rice">
        <title>Improvement of the Oryza sativa Nipponbare reference genome using next generation sequence and optical map data.</title>
        <authorList>
            <person name="Kawahara Y."/>
            <person name="de la Bastide M."/>
            <person name="Hamilton J.P."/>
            <person name="Kanamori H."/>
            <person name="McCombie W.R."/>
            <person name="Ouyang S."/>
            <person name="Schwartz D.C."/>
            <person name="Tanaka T."/>
            <person name="Wu J."/>
            <person name="Zhou S."/>
            <person name="Childs K.L."/>
            <person name="Davidson R.M."/>
            <person name="Lin H."/>
            <person name="Quesada-Ocampo L."/>
            <person name="Vaillancourt B."/>
            <person name="Sakai H."/>
            <person name="Lee S.S."/>
            <person name="Kim J."/>
            <person name="Numa H."/>
            <person name="Itoh T."/>
            <person name="Buell C.R."/>
            <person name="Matsumoto T."/>
        </authorList>
    </citation>
    <scope>NUCLEOTIDE SEQUENCE [LARGE SCALE GENOMIC DNA]</scope>
    <source>
        <strain evidence="6">cv. Nipponbare</strain>
    </source>
</reference>
<evidence type="ECO:0000259" key="4">
    <source>
        <dbReference type="Pfam" id="PF20073"/>
    </source>
</evidence>
<dbReference type="STRING" id="39947.A0A0P0VN81"/>
<keyword evidence="6" id="KW-1185">Reference proteome</keyword>
<gene>
    <name evidence="5" type="ordered locus">Os02g0684150</name>
    <name evidence="5" type="ORF">OSNPB_020684150</name>
</gene>
<dbReference type="InParanoid" id="A0A0P0VN81"/>
<dbReference type="Proteomes" id="UP000059680">
    <property type="component" value="Chromosome 2"/>
</dbReference>
<proteinExistence type="predicted"/>
<dbReference type="FunFam" id="3.40.50.300:FF:004748">
    <property type="entry name" value="Os02g0684150 protein"/>
    <property type="match status" value="1"/>
</dbReference>
<dbReference type="AlphaFoldDB" id="A0A0P0VN81"/>
<dbReference type="CDD" id="cd18808">
    <property type="entry name" value="SF1_C_Upf1"/>
    <property type="match status" value="1"/>
</dbReference>
<dbReference type="PANTHER" id="PTHR10887:SF435">
    <property type="entry name" value="OS02G0684150 PROTEIN"/>
    <property type="match status" value="1"/>
</dbReference>
<dbReference type="EMBL" id="AP014958">
    <property type="protein sequence ID" value="BAS80320.1"/>
    <property type="molecule type" value="Genomic_DNA"/>
</dbReference>
<dbReference type="InterPro" id="IPR045529">
    <property type="entry name" value="DUF6469"/>
</dbReference>
<dbReference type="Pfam" id="PF20073">
    <property type="entry name" value="DUF6469"/>
    <property type="match status" value="1"/>
</dbReference>
<dbReference type="PaxDb" id="39947-A0A0P0VN81"/>
<feature type="domain" description="DNA2/NAM7 helicase helicase" evidence="2">
    <location>
        <begin position="264"/>
        <end position="615"/>
    </location>
</feature>
<dbReference type="Pfam" id="PF13087">
    <property type="entry name" value="AAA_12"/>
    <property type="match status" value="1"/>
</dbReference>
<feature type="domain" description="DUF6469" evidence="4">
    <location>
        <begin position="129"/>
        <end position="216"/>
    </location>
</feature>
<evidence type="ECO:0000259" key="2">
    <source>
        <dbReference type="Pfam" id="PF13086"/>
    </source>
</evidence>
<dbReference type="eggNOG" id="KOG1801">
    <property type="taxonomic scope" value="Eukaryota"/>
</dbReference>
<dbReference type="InterPro" id="IPR041679">
    <property type="entry name" value="DNA2/NAM7-like_C"/>
</dbReference>
<dbReference type="FunFam" id="3.40.50.300:FF:002771">
    <property type="entry name" value="p-loop containing nucleoside triphosphate hydrolase superfamily protein"/>
    <property type="match status" value="1"/>
</dbReference>
<dbReference type="InterPro" id="IPR027417">
    <property type="entry name" value="P-loop_NTPase"/>
</dbReference>
<evidence type="ECO:0000313" key="6">
    <source>
        <dbReference type="Proteomes" id="UP000059680"/>
    </source>
</evidence>
<dbReference type="Gene3D" id="3.40.50.300">
    <property type="entry name" value="P-loop containing nucleotide triphosphate hydrolases"/>
    <property type="match status" value="2"/>
</dbReference>
<dbReference type="InterPro" id="IPR041677">
    <property type="entry name" value="DNA2/NAM7_AAA_11"/>
</dbReference>
<reference evidence="5 6" key="2">
    <citation type="journal article" date="2013" name="Plant Cell Physiol.">
        <title>Rice Annotation Project Database (RAP-DB): an integrative and interactive database for rice genomics.</title>
        <authorList>
            <person name="Sakai H."/>
            <person name="Lee S.S."/>
            <person name="Tanaka T."/>
            <person name="Numa H."/>
            <person name="Kim J."/>
            <person name="Kawahara Y."/>
            <person name="Wakimoto H."/>
            <person name="Yang C.C."/>
            <person name="Iwamoto M."/>
            <person name="Abe T."/>
            <person name="Yamada Y."/>
            <person name="Muto A."/>
            <person name="Inokuchi H."/>
            <person name="Ikemura T."/>
            <person name="Matsumoto T."/>
            <person name="Sasaki T."/>
            <person name="Itoh T."/>
        </authorList>
    </citation>
    <scope>NUCLEOTIDE SEQUENCE [LARGE SCALE GENOMIC DNA]</scope>
    <source>
        <strain evidence="6">cv. Nipponbare</strain>
    </source>
</reference>
<feature type="coiled-coil region" evidence="1">
    <location>
        <begin position="412"/>
        <end position="440"/>
    </location>
</feature>
<dbReference type="InterPro" id="IPR045055">
    <property type="entry name" value="DNA2/NAM7-like"/>
</dbReference>
<dbReference type="SUPFAM" id="SSF52540">
    <property type="entry name" value="P-loop containing nucleoside triphosphate hydrolases"/>
    <property type="match status" value="1"/>
</dbReference>
<dbReference type="InterPro" id="IPR047187">
    <property type="entry name" value="SF1_C_Upf1"/>
</dbReference>
<organism evidence="5 6">
    <name type="scientific">Oryza sativa subsp. japonica</name>
    <name type="common">Rice</name>
    <dbReference type="NCBI Taxonomy" id="39947"/>
    <lineage>
        <taxon>Eukaryota</taxon>
        <taxon>Viridiplantae</taxon>
        <taxon>Streptophyta</taxon>
        <taxon>Embryophyta</taxon>
        <taxon>Tracheophyta</taxon>
        <taxon>Spermatophyta</taxon>
        <taxon>Magnoliopsida</taxon>
        <taxon>Liliopsida</taxon>
        <taxon>Poales</taxon>
        <taxon>Poaceae</taxon>
        <taxon>BOP clade</taxon>
        <taxon>Oryzoideae</taxon>
        <taxon>Oryzeae</taxon>
        <taxon>Oryzinae</taxon>
        <taxon>Oryza</taxon>
        <taxon>Oryza sativa</taxon>
    </lineage>
</organism>
<feature type="domain" description="DNA2/NAM7 helicase-like C-terminal" evidence="3">
    <location>
        <begin position="623"/>
        <end position="833"/>
    </location>
</feature>
<keyword evidence="1" id="KW-0175">Coiled coil</keyword>
<dbReference type="Pfam" id="PF13086">
    <property type="entry name" value="AAA_11"/>
    <property type="match status" value="1"/>
</dbReference>
<accession>A0A0P0VN81</accession>
<dbReference type="OMA" id="CSVRLIW"/>
<dbReference type="GO" id="GO:0003723">
    <property type="term" value="F:RNA binding"/>
    <property type="evidence" value="ECO:0000318"/>
    <property type="project" value="GO_Central"/>
</dbReference>
<dbReference type="GO" id="GO:0004386">
    <property type="term" value="F:helicase activity"/>
    <property type="evidence" value="ECO:0007669"/>
    <property type="project" value="InterPro"/>
</dbReference>
<evidence type="ECO:0000256" key="1">
    <source>
        <dbReference type="SAM" id="Coils"/>
    </source>
</evidence>
<dbReference type="PANTHER" id="PTHR10887">
    <property type="entry name" value="DNA2/NAM7 HELICASE FAMILY"/>
    <property type="match status" value="1"/>
</dbReference>
<reference evidence="6" key="1">
    <citation type="journal article" date="2005" name="Nature">
        <title>The map-based sequence of the rice genome.</title>
        <authorList>
            <consortium name="International rice genome sequencing project (IRGSP)"/>
            <person name="Matsumoto T."/>
            <person name="Wu J."/>
            <person name="Kanamori H."/>
            <person name="Katayose Y."/>
            <person name="Fujisawa M."/>
            <person name="Namiki N."/>
            <person name="Mizuno H."/>
            <person name="Yamamoto K."/>
            <person name="Antonio B.A."/>
            <person name="Baba T."/>
            <person name="Sakata K."/>
            <person name="Nagamura Y."/>
            <person name="Aoki H."/>
            <person name="Arikawa K."/>
            <person name="Arita K."/>
            <person name="Bito T."/>
            <person name="Chiden Y."/>
            <person name="Fujitsuka N."/>
            <person name="Fukunaka R."/>
            <person name="Hamada M."/>
            <person name="Harada C."/>
            <person name="Hayashi A."/>
            <person name="Hijishita S."/>
            <person name="Honda M."/>
            <person name="Hosokawa S."/>
            <person name="Ichikawa Y."/>
            <person name="Idonuma A."/>
            <person name="Iijima M."/>
            <person name="Ikeda M."/>
            <person name="Ikeno M."/>
            <person name="Ito K."/>
            <person name="Ito S."/>
            <person name="Ito T."/>
            <person name="Ito Y."/>
            <person name="Ito Y."/>
            <person name="Iwabuchi A."/>
            <person name="Kamiya K."/>
            <person name="Karasawa W."/>
            <person name="Kurita K."/>
            <person name="Katagiri S."/>
            <person name="Kikuta A."/>
            <person name="Kobayashi H."/>
            <person name="Kobayashi N."/>
            <person name="Machita K."/>
            <person name="Maehara T."/>
            <person name="Masukawa M."/>
            <person name="Mizubayashi T."/>
            <person name="Mukai Y."/>
            <person name="Nagasaki H."/>
            <person name="Nagata Y."/>
            <person name="Naito S."/>
            <person name="Nakashima M."/>
            <person name="Nakama Y."/>
            <person name="Nakamichi Y."/>
            <person name="Nakamura M."/>
            <person name="Meguro A."/>
            <person name="Negishi M."/>
            <person name="Ohta I."/>
            <person name="Ohta T."/>
            <person name="Okamoto M."/>
            <person name="Ono N."/>
            <person name="Saji S."/>
            <person name="Sakaguchi M."/>
            <person name="Sakai K."/>
            <person name="Shibata M."/>
            <person name="Shimokawa T."/>
            <person name="Song J."/>
            <person name="Takazaki Y."/>
            <person name="Terasawa K."/>
            <person name="Tsugane M."/>
            <person name="Tsuji K."/>
            <person name="Ueda S."/>
            <person name="Waki K."/>
            <person name="Yamagata H."/>
            <person name="Yamamoto M."/>
            <person name="Yamamoto S."/>
            <person name="Yamane H."/>
            <person name="Yoshiki S."/>
            <person name="Yoshihara R."/>
            <person name="Yukawa K."/>
            <person name="Zhong H."/>
            <person name="Yano M."/>
            <person name="Yuan Q."/>
            <person name="Ouyang S."/>
            <person name="Liu J."/>
            <person name="Jones K.M."/>
            <person name="Gansberger K."/>
            <person name="Moffat K."/>
            <person name="Hill J."/>
            <person name="Bera J."/>
            <person name="Fadrosh D."/>
            <person name="Jin S."/>
            <person name="Johri S."/>
            <person name="Kim M."/>
            <person name="Overton L."/>
            <person name="Reardon M."/>
            <person name="Tsitrin T."/>
            <person name="Vuong H."/>
            <person name="Weaver B."/>
            <person name="Ciecko A."/>
            <person name="Tallon L."/>
            <person name="Jackson J."/>
            <person name="Pai G."/>
            <person name="Aken S.V."/>
            <person name="Utterback T."/>
            <person name="Reidmuller S."/>
            <person name="Feldblyum T."/>
            <person name="Hsiao J."/>
            <person name="Zismann V."/>
            <person name="Iobst S."/>
            <person name="de Vazeille A.R."/>
            <person name="Buell C.R."/>
            <person name="Ying K."/>
            <person name="Li Y."/>
            <person name="Lu T."/>
            <person name="Huang Y."/>
            <person name="Zhao Q."/>
            <person name="Feng Q."/>
            <person name="Zhang L."/>
            <person name="Zhu J."/>
            <person name="Weng Q."/>
            <person name="Mu J."/>
            <person name="Lu Y."/>
            <person name="Fan D."/>
            <person name="Liu Y."/>
            <person name="Guan J."/>
            <person name="Zhang Y."/>
            <person name="Yu S."/>
            <person name="Liu X."/>
            <person name="Zhang Y."/>
            <person name="Hong G."/>
            <person name="Han B."/>
            <person name="Choisne N."/>
            <person name="Demange N."/>
            <person name="Orjeda G."/>
            <person name="Samain S."/>
            <person name="Cattolico L."/>
            <person name="Pelletier E."/>
            <person name="Couloux A."/>
            <person name="Segurens B."/>
            <person name="Wincker P."/>
            <person name="D'Hont A."/>
            <person name="Scarpelli C."/>
            <person name="Weissenbach J."/>
            <person name="Salanoubat M."/>
            <person name="Quetier F."/>
            <person name="Yu Y."/>
            <person name="Kim H.R."/>
            <person name="Rambo T."/>
            <person name="Currie J."/>
            <person name="Collura K."/>
            <person name="Luo M."/>
            <person name="Yang T."/>
            <person name="Ammiraju J.S.S."/>
            <person name="Engler F."/>
            <person name="Soderlund C."/>
            <person name="Wing R.A."/>
            <person name="Palmer L.E."/>
            <person name="de la Bastide M."/>
            <person name="Spiegel L."/>
            <person name="Nascimento L."/>
            <person name="Zutavern T."/>
            <person name="O'Shaughnessy A."/>
            <person name="Dike S."/>
            <person name="Dedhia N."/>
            <person name="Preston R."/>
            <person name="Balija V."/>
            <person name="McCombie W.R."/>
            <person name="Chow T."/>
            <person name="Chen H."/>
            <person name="Chung M."/>
            <person name="Chen C."/>
            <person name="Shaw J."/>
            <person name="Wu H."/>
            <person name="Hsiao K."/>
            <person name="Chao Y."/>
            <person name="Chu M."/>
            <person name="Cheng C."/>
            <person name="Hour A."/>
            <person name="Lee P."/>
            <person name="Lin S."/>
            <person name="Lin Y."/>
            <person name="Liou J."/>
            <person name="Liu S."/>
            <person name="Hsing Y."/>
            <person name="Raghuvanshi S."/>
            <person name="Mohanty A."/>
            <person name="Bharti A.K."/>
            <person name="Gaur A."/>
            <person name="Gupta V."/>
            <person name="Kumar D."/>
            <person name="Ravi V."/>
            <person name="Vij S."/>
            <person name="Kapur A."/>
            <person name="Khurana P."/>
            <person name="Khurana P."/>
            <person name="Khurana J.P."/>
            <person name="Tyagi A.K."/>
            <person name="Gaikwad K."/>
            <person name="Singh A."/>
            <person name="Dalal V."/>
            <person name="Srivastava S."/>
            <person name="Dixit A."/>
            <person name="Pal A.K."/>
            <person name="Ghazi I.A."/>
            <person name="Yadav M."/>
            <person name="Pandit A."/>
            <person name="Bhargava A."/>
            <person name="Sureshbabu K."/>
            <person name="Batra K."/>
            <person name="Sharma T.R."/>
            <person name="Mohapatra T."/>
            <person name="Singh N.K."/>
            <person name="Messing J."/>
            <person name="Nelson A.B."/>
            <person name="Fuks G."/>
            <person name="Kavchok S."/>
            <person name="Keizer G."/>
            <person name="Linton E."/>
            <person name="Llaca V."/>
            <person name="Song R."/>
            <person name="Tanyolac B."/>
            <person name="Young S."/>
            <person name="Ho-Il K."/>
            <person name="Hahn J.H."/>
            <person name="Sangsakoo G."/>
            <person name="Vanavichit A."/>
            <person name="de Mattos Luiz.A.T."/>
            <person name="Zimmer P.D."/>
            <person name="Malone G."/>
            <person name="Dellagostin O."/>
            <person name="de Oliveira A.C."/>
            <person name="Bevan M."/>
            <person name="Bancroft I."/>
            <person name="Minx P."/>
            <person name="Cordum H."/>
            <person name="Wilson R."/>
            <person name="Cheng Z."/>
            <person name="Jin W."/>
            <person name="Jiang J."/>
            <person name="Leong S.A."/>
            <person name="Iwama H."/>
            <person name="Gojobori T."/>
            <person name="Itoh T."/>
            <person name="Niimura Y."/>
            <person name="Fujii Y."/>
            <person name="Habara T."/>
            <person name="Sakai H."/>
            <person name="Sato Y."/>
            <person name="Wilson G."/>
            <person name="Kumar K."/>
            <person name="McCouch S."/>
            <person name="Juretic N."/>
            <person name="Hoen D."/>
            <person name="Wright S."/>
            <person name="Bruskiewich R."/>
            <person name="Bureau T."/>
            <person name="Miyao A."/>
            <person name="Hirochika H."/>
            <person name="Nishikawa T."/>
            <person name="Kadowaki K."/>
            <person name="Sugiura M."/>
            <person name="Burr B."/>
            <person name="Sasaki T."/>
        </authorList>
    </citation>
    <scope>NUCLEOTIDE SEQUENCE [LARGE SCALE GENOMIC DNA]</scope>
    <source>
        <strain evidence="6">cv. Nipponbare</strain>
    </source>
</reference>